<evidence type="ECO:0000256" key="5">
    <source>
        <dbReference type="ARBA" id="ARBA00023136"/>
    </source>
</evidence>
<feature type="transmembrane region" description="Helical" evidence="6">
    <location>
        <begin position="410"/>
        <end position="429"/>
    </location>
</feature>
<comment type="caution">
    <text evidence="7">The sequence shown here is derived from an EMBL/GenBank/DDBJ whole genome shotgun (WGS) entry which is preliminary data.</text>
</comment>
<evidence type="ECO:0000256" key="2">
    <source>
        <dbReference type="ARBA" id="ARBA00022475"/>
    </source>
</evidence>
<dbReference type="InterPro" id="IPR002293">
    <property type="entry name" value="AA/rel_permease1"/>
</dbReference>
<protein>
    <submittedName>
        <fullName evidence="7">Amino acid transporter</fullName>
    </submittedName>
</protein>
<dbReference type="GO" id="GO:0005886">
    <property type="term" value="C:plasma membrane"/>
    <property type="evidence" value="ECO:0007669"/>
    <property type="project" value="UniProtKB-SubCell"/>
</dbReference>
<evidence type="ECO:0000256" key="4">
    <source>
        <dbReference type="ARBA" id="ARBA00022989"/>
    </source>
</evidence>
<keyword evidence="8" id="KW-1185">Reference proteome</keyword>
<comment type="subcellular location">
    <subcellularLocation>
        <location evidence="1">Cell membrane</location>
        <topology evidence="1">Multi-pass membrane protein</topology>
    </subcellularLocation>
</comment>
<proteinExistence type="predicted"/>
<evidence type="ECO:0000313" key="7">
    <source>
        <dbReference type="EMBL" id="MBB4071974.1"/>
    </source>
</evidence>
<feature type="transmembrane region" description="Helical" evidence="6">
    <location>
        <begin position="94"/>
        <end position="119"/>
    </location>
</feature>
<dbReference type="Pfam" id="PF13520">
    <property type="entry name" value="AA_permease_2"/>
    <property type="match status" value="1"/>
</dbReference>
<keyword evidence="4 6" id="KW-1133">Transmembrane helix</keyword>
<dbReference type="EMBL" id="JACIFD010000013">
    <property type="protein sequence ID" value="MBB4071974.1"/>
    <property type="molecule type" value="Genomic_DNA"/>
</dbReference>
<feature type="transmembrane region" description="Helical" evidence="6">
    <location>
        <begin position="343"/>
        <end position="361"/>
    </location>
</feature>
<name>A0A840DG02_9MICO</name>
<evidence type="ECO:0000256" key="6">
    <source>
        <dbReference type="SAM" id="Phobius"/>
    </source>
</evidence>
<keyword evidence="5 6" id="KW-0472">Membrane</keyword>
<dbReference type="InterPro" id="IPR050367">
    <property type="entry name" value="APC_superfamily"/>
</dbReference>
<sequence>MNENLHGHSELKKTMGPGTVLALGVGAMVGFGWVVLVGEWITSAGSMGAALAFAVGGIMMALMALVYSELVAAMPQAGGEHNYVIRALGPRWSLIASWAIAGGYATVVAFEAVALPRALGYVINLEHIKLYNIAGFDVYLVWALVGAIAAIVITIINILGAKIAGFVQTFVVIFIFAIGAILLVGTFVGGEPAKMEPLFTTTDPGSATAGFFAVMVIVPFMFVGFDVIPQTAEEANMNPRKIGKISVISVLIAAAWYVMIVLAVSVALDDSELAEANLPAADALGALFNGNTLMPTIMVAAGIAGIITSWNSLQMGASRLLYSLARGGMLPAWLGKVHPKYKTPVNALLLLGAFATLAPFFGRPALIWVVDAGSPMIVIAYLLVMISFVVLRKREPEMPRPLRVGGSGNFGLIIGYAAIAVAVFLVALYIPGMPAGSQIGWQSWLVFGLWWAAGLFFMFRVPGGIKPGVDAEEKVLAVLQQRQRK</sequence>
<dbReference type="PANTHER" id="PTHR42770:SF7">
    <property type="entry name" value="MEMBRANE PROTEIN"/>
    <property type="match status" value="1"/>
</dbReference>
<feature type="transmembrane region" description="Helical" evidence="6">
    <location>
        <begin position="20"/>
        <end position="41"/>
    </location>
</feature>
<accession>A0A840DG02</accession>
<feature type="transmembrane region" description="Helical" evidence="6">
    <location>
        <begin position="248"/>
        <end position="268"/>
    </location>
</feature>
<dbReference type="AlphaFoldDB" id="A0A840DG02"/>
<organism evidence="7 8">
    <name type="scientific">Canibacter oris</name>
    <dbReference type="NCBI Taxonomy" id="1365628"/>
    <lineage>
        <taxon>Bacteria</taxon>
        <taxon>Bacillati</taxon>
        <taxon>Actinomycetota</taxon>
        <taxon>Actinomycetes</taxon>
        <taxon>Micrococcales</taxon>
        <taxon>Microbacteriaceae</taxon>
        <taxon>Canibacter</taxon>
    </lineage>
</organism>
<feature type="transmembrane region" description="Helical" evidence="6">
    <location>
        <begin position="209"/>
        <end position="228"/>
    </location>
</feature>
<feature type="transmembrane region" description="Helical" evidence="6">
    <location>
        <begin position="166"/>
        <end position="189"/>
    </location>
</feature>
<dbReference type="PANTHER" id="PTHR42770">
    <property type="entry name" value="AMINO ACID TRANSPORTER-RELATED"/>
    <property type="match status" value="1"/>
</dbReference>
<evidence type="ECO:0000256" key="1">
    <source>
        <dbReference type="ARBA" id="ARBA00004651"/>
    </source>
</evidence>
<keyword evidence="3 6" id="KW-0812">Transmembrane</keyword>
<dbReference type="Proteomes" id="UP000571183">
    <property type="component" value="Unassembled WGS sequence"/>
</dbReference>
<feature type="transmembrane region" description="Helical" evidence="6">
    <location>
        <begin position="139"/>
        <end position="159"/>
    </location>
</feature>
<evidence type="ECO:0000256" key="3">
    <source>
        <dbReference type="ARBA" id="ARBA00022692"/>
    </source>
</evidence>
<evidence type="ECO:0000313" key="8">
    <source>
        <dbReference type="Proteomes" id="UP000571183"/>
    </source>
</evidence>
<feature type="transmembrane region" description="Helical" evidence="6">
    <location>
        <begin position="367"/>
        <end position="390"/>
    </location>
</feature>
<gene>
    <name evidence="7" type="ORF">F5897_001297</name>
</gene>
<feature type="transmembrane region" description="Helical" evidence="6">
    <location>
        <begin position="47"/>
        <end position="73"/>
    </location>
</feature>
<keyword evidence="2" id="KW-1003">Cell membrane</keyword>
<dbReference type="Gene3D" id="1.20.1740.10">
    <property type="entry name" value="Amino acid/polyamine transporter I"/>
    <property type="match status" value="1"/>
</dbReference>
<dbReference type="PIRSF" id="PIRSF006060">
    <property type="entry name" value="AA_transporter"/>
    <property type="match status" value="1"/>
</dbReference>
<dbReference type="RefSeq" id="WP_183304910.1">
    <property type="nucleotide sequence ID" value="NZ_JACIFD010000013.1"/>
</dbReference>
<dbReference type="GO" id="GO:0022857">
    <property type="term" value="F:transmembrane transporter activity"/>
    <property type="evidence" value="ECO:0007669"/>
    <property type="project" value="InterPro"/>
</dbReference>
<reference evidence="7" key="1">
    <citation type="submission" date="2020-08" db="EMBL/GenBank/DDBJ databases">
        <title>Sequencing the genomes of 1000 actinobacteria strains.</title>
        <authorList>
            <person name="Klenk H.-P."/>
        </authorList>
    </citation>
    <scope>NUCLEOTIDE SEQUENCE [LARGE SCALE GENOMIC DNA]</scope>
    <source>
        <strain evidence="7">DSM 27064</strain>
    </source>
</reference>
<feature type="transmembrane region" description="Helical" evidence="6">
    <location>
        <begin position="297"/>
        <end position="322"/>
    </location>
</feature>
<feature type="transmembrane region" description="Helical" evidence="6">
    <location>
        <begin position="441"/>
        <end position="459"/>
    </location>
</feature>